<dbReference type="PANTHER" id="PTHR12725">
    <property type="entry name" value="HALOACID DEHALOGENASE-LIKE HYDROLASE"/>
    <property type="match status" value="1"/>
</dbReference>
<comment type="caution">
    <text evidence="1">The sequence shown here is derived from an EMBL/GenBank/DDBJ whole genome shotgun (WGS) entry which is preliminary data.</text>
</comment>
<protein>
    <submittedName>
        <fullName evidence="1">Phosphoglycolate phosphatase</fullName>
        <ecNumber evidence="1">3.1.3.18</ecNumber>
    </submittedName>
</protein>
<dbReference type="SUPFAM" id="SSF56784">
    <property type="entry name" value="HAD-like"/>
    <property type="match status" value="1"/>
</dbReference>
<reference evidence="1" key="1">
    <citation type="submission" date="2016-10" db="EMBL/GenBank/DDBJ databases">
        <title>Sequence of Gallionella enrichment culture.</title>
        <authorList>
            <person name="Poehlein A."/>
            <person name="Muehling M."/>
            <person name="Daniel R."/>
        </authorList>
    </citation>
    <scope>NUCLEOTIDE SEQUENCE</scope>
</reference>
<dbReference type="NCBIfam" id="TIGR01993">
    <property type="entry name" value="Pyr-5-nucltdase"/>
    <property type="match status" value="1"/>
</dbReference>
<dbReference type="GO" id="GO:0008967">
    <property type="term" value="F:phosphoglycolate phosphatase activity"/>
    <property type="evidence" value="ECO:0007669"/>
    <property type="project" value="UniProtKB-EC"/>
</dbReference>
<dbReference type="EMBL" id="MLJW01000146">
    <property type="protein sequence ID" value="OIQ96573.1"/>
    <property type="molecule type" value="Genomic_DNA"/>
</dbReference>
<dbReference type="Gene3D" id="1.10.150.450">
    <property type="match status" value="1"/>
</dbReference>
<dbReference type="SFLD" id="SFLDG01132">
    <property type="entry name" value="C1.5.3:_5'-Nucleotidase_Like"/>
    <property type="match status" value="1"/>
</dbReference>
<organism evidence="1">
    <name type="scientific">mine drainage metagenome</name>
    <dbReference type="NCBI Taxonomy" id="410659"/>
    <lineage>
        <taxon>unclassified sequences</taxon>
        <taxon>metagenomes</taxon>
        <taxon>ecological metagenomes</taxon>
    </lineage>
</organism>
<dbReference type="InterPro" id="IPR036412">
    <property type="entry name" value="HAD-like_sf"/>
</dbReference>
<sequence length="275" mass="30148">MTESARPLFPPVFTGGWRQGGGRPVLGPATRPLAGRAARAYLLGMVRSLRPSLAPLPDVWVFDLDNTLYPASCSLFPQIDRRMRQFIAEALHLPPDEAFRLQKQYYHQYGTTLRGLMLGHGIEPDAFLAYVHDIDCGVLEPAPALDAALAALPGRRLIYTNGSERHAVNVLERLGIARYFDGIFDIRAAGYIPKPDAESYRRMMERHHVAPARAAMFEDIARNLLPAAQAGMTTVLVRGDAGGWQPPEGEGPLDHVHHVTDDLAGWLAAVVKSGA</sequence>
<name>A0A1J5S8H6_9ZZZZ</name>
<proteinExistence type="predicted"/>
<dbReference type="Pfam" id="PF00702">
    <property type="entry name" value="Hydrolase"/>
    <property type="match status" value="1"/>
</dbReference>
<dbReference type="InterPro" id="IPR006439">
    <property type="entry name" value="HAD-SF_hydro_IA"/>
</dbReference>
<accession>A0A1J5S8H6</accession>
<dbReference type="PANTHER" id="PTHR12725:SF117">
    <property type="entry name" value="HALOACID DEHALOGENASE-LIKE HYDROLASE"/>
    <property type="match status" value="1"/>
</dbReference>
<dbReference type="InterPro" id="IPR010237">
    <property type="entry name" value="Pyr-5-nucltdase"/>
</dbReference>
<dbReference type="SFLD" id="SFLDS00003">
    <property type="entry name" value="Haloacid_Dehalogenase"/>
    <property type="match status" value="1"/>
</dbReference>
<dbReference type="EC" id="3.1.3.18" evidence="1"/>
<dbReference type="SFLD" id="SFLDG01129">
    <property type="entry name" value="C1.5:_HAD__Beta-PGM__Phosphata"/>
    <property type="match status" value="1"/>
</dbReference>
<gene>
    <name evidence="1" type="primary">gph_15</name>
    <name evidence="1" type="ORF">GALL_213990</name>
</gene>
<dbReference type="NCBIfam" id="TIGR01509">
    <property type="entry name" value="HAD-SF-IA-v3"/>
    <property type="match status" value="1"/>
</dbReference>
<evidence type="ECO:0000313" key="1">
    <source>
        <dbReference type="EMBL" id="OIQ96573.1"/>
    </source>
</evidence>
<keyword evidence="1" id="KW-0378">Hydrolase</keyword>
<dbReference type="AlphaFoldDB" id="A0A1J5S8H6"/>
<dbReference type="Gene3D" id="3.40.50.1000">
    <property type="entry name" value="HAD superfamily/HAD-like"/>
    <property type="match status" value="1"/>
</dbReference>
<dbReference type="InterPro" id="IPR023214">
    <property type="entry name" value="HAD_sf"/>
</dbReference>